<comment type="caution">
    <text evidence="3">The sequence shown here is derived from an EMBL/GenBank/DDBJ whole genome shotgun (WGS) entry which is preliminary data.</text>
</comment>
<dbReference type="PANTHER" id="PTHR31360:SF1">
    <property type="entry name" value="OIL BODY-ASSOCIATED PROTEIN 2A"/>
    <property type="match status" value="1"/>
</dbReference>
<evidence type="ECO:0000256" key="1">
    <source>
        <dbReference type="ARBA" id="ARBA00009740"/>
    </source>
</evidence>
<dbReference type="Proteomes" id="UP000827721">
    <property type="component" value="Unassembled WGS sequence"/>
</dbReference>
<dbReference type="EMBL" id="JAFEMO010000006">
    <property type="protein sequence ID" value="KAH7568677.1"/>
    <property type="molecule type" value="Genomic_DNA"/>
</dbReference>
<dbReference type="InterPro" id="IPR010686">
    <property type="entry name" value="OBAP-like"/>
</dbReference>
<evidence type="ECO:0008006" key="5">
    <source>
        <dbReference type="Google" id="ProtNLM"/>
    </source>
</evidence>
<accession>A0ABQ8HWS3</accession>
<gene>
    <name evidence="3" type="ORF">JRO89_XS06G0031600</name>
</gene>
<protein>
    <recommendedName>
        <fullName evidence="5">Oil body-associated protein 2B</fullName>
    </recommendedName>
</protein>
<dbReference type="Pfam" id="PF06884">
    <property type="entry name" value="DUF1264"/>
    <property type="match status" value="1"/>
</dbReference>
<organism evidence="3 4">
    <name type="scientific">Xanthoceras sorbifolium</name>
    <dbReference type="NCBI Taxonomy" id="99658"/>
    <lineage>
        <taxon>Eukaryota</taxon>
        <taxon>Viridiplantae</taxon>
        <taxon>Streptophyta</taxon>
        <taxon>Embryophyta</taxon>
        <taxon>Tracheophyta</taxon>
        <taxon>Spermatophyta</taxon>
        <taxon>Magnoliopsida</taxon>
        <taxon>eudicotyledons</taxon>
        <taxon>Gunneridae</taxon>
        <taxon>Pentapetalae</taxon>
        <taxon>rosids</taxon>
        <taxon>malvids</taxon>
        <taxon>Sapindales</taxon>
        <taxon>Sapindaceae</taxon>
        <taxon>Xanthoceroideae</taxon>
        <taxon>Xanthoceras</taxon>
    </lineage>
</organism>
<evidence type="ECO:0000313" key="4">
    <source>
        <dbReference type="Proteomes" id="UP000827721"/>
    </source>
</evidence>
<feature type="region of interest" description="Disordered" evidence="2">
    <location>
        <begin position="56"/>
        <end position="80"/>
    </location>
</feature>
<keyword evidence="4" id="KW-1185">Reference proteome</keyword>
<name>A0ABQ8HWS3_9ROSI</name>
<evidence type="ECO:0000256" key="2">
    <source>
        <dbReference type="SAM" id="MobiDB-lite"/>
    </source>
</evidence>
<proteinExistence type="inferred from homology"/>
<dbReference type="PANTHER" id="PTHR31360">
    <property type="match status" value="1"/>
</dbReference>
<sequence length="305" mass="34898">MCPTYLTALCHHITRACPRGPSLTHHDLHLRVSLSSYKTMASENEIDSKRTLHTVSMASSDKSPGPTPDYDGQKPPGEPMTMHQHILDKGAALMQSLKPIKQMKQHVCTFALYSHDMSRQIETHHYVTRLNQDFLQCAVYDTDDSNGRLIGVEYIVSDKIFESLPLEEQKLWHSHAYEIKSGLWAYPRVPEVIVTAKPELELENLAKSYGKFWCTWQVDRGDRLPLGAPALMMSPQGVNLGMVRPDLVQKRDRKYNISTEDMKKVRTEIEEPEWINPQADYWKQHGKGFAIDVEPTEMKKIAPFP</sequence>
<evidence type="ECO:0000313" key="3">
    <source>
        <dbReference type="EMBL" id="KAH7568677.1"/>
    </source>
</evidence>
<comment type="similarity">
    <text evidence="1">Belongs to the OBAP family.</text>
</comment>
<reference evidence="3 4" key="1">
    <citation type="submission" date="2021-02" db="EMBL/GenBank/DDBJ databases">
        <title>Plant Genome Project.</title>
        <authorList>
            <person name="Zhang R.-G."/>
        </authorList>
    </citation>
    <scope>NUCLEOTIDE SEQUENCE [LARGE SCALE GENOMIC DNA]</scope>
    <source>
        <tissue evidence="3">Leaves</tissue>
    </source>
</reference>